<reference evidence="2" key="1">
    <citation type="submission" date="2016-10" db="EMBL/GenBank/DDBJ databases">
        <authorList>
            <person name="Varghese N."/>
            <person name="Submissions S."/>
        </authorList>
    </citation>
    <scope>NUCLEOTIDE SEQUENCE [LARGE SCALE GENOMIC DNA]</scope>
    <source>
        <strain evidence="2">DSM 40318</strain>
    </source>
</reference>
<dbReference type="AlphaFoldDB" id="A0A1H4MTU0"/>
<sequence length="48" mass="5453">MEAWKAELIGVRRSCNRRLENPLPLPTRTLPELFAHAWALVEKGEGPV</sequence>
<protein>
    <submittedName>
        <fullName evidence="1">Uncharacterized protein</fullName>
    </submittedName>
</protein>
<name>A0A1H4MTU0_STRMJ</name>
<dbReference type="RefSeq" id="WP_167746333.1">
    <property type="nucleotide sequence ID" value="NZ_FNST01000002.1"/>
</dbReference>
<proteinExistence type="predicted"/>
<organism evidence="1 2">
    <name type="scientific">Streptomyces melanosporofaciens</name>
    <dbReference type="NCBI Taxonomy" id="67327"/>
    <lineage>
        <taxon>Bacteria</taxon>
        <taxon>Bacillati</taxon>
        <taxon>Actinomycetota</taxon>
        <taxon>Actinomycetes</taxon>
        <taxon>Kitasatosporales</taxon>
        <taxon>Streptomycetaceae</taxon>
        <taxon>Streptomyces</taxon>
        <taxon>Streptomyces violaceusniger group</taxon>
    </lineage>
</organism>
<dbReference type="Proteomes" id="UP000198609">
    <property type="component" value="Unassembled WGS sequence"/>
</dbReference>
<accession>A0A1H4MTU0</accession>
<evidence type="ECO:0000313" key="1">
    <source>
        <dbReference type="EMBL" id="SEB86247.1"/>
    </source>
</evidence>
<dbReference type="EMBL" id="FNST01000002">
    <property type="protein sequence ID" value="SEB86247.1"/>
    <property type="molecule type" value="Genomic_DNA"/>
</dbReference>
<keyword evidence="2" id="KW-1185">Reference proteome</keyword>
<gene>
    <name evidence="1" type="ORF">SAMN04490356_1967</name>
</gene>
<evidence type="ECO:0000313" key="2">
    <source>
        <dbReference type="Proteomes" id="UP000198609"/>
    </source>
</evidence>